<dbReference type="AlphaFoldDB" id="A0A813HR28"/>
<feature type="non-terminal residue" evidence="2">
    <location>
        <position position="1"/>
    </location>
</feature>
<evidence type="ECO:0000256" key="1">
    <source>
        <dbReference type="SAM" id="MobiDB-lite"/>
    </source>
</evidence>
<sequence>MDSEEGKAKRAAVAAGVAAAKEAQQAAASREVLVTEDIDDRLSLVLVEPNAGEEKDENIPRNLHNGVELLLKGGKADSARRLQQCVQSFFRLFELGPNSGAGKLGRACVCWSCGHCGLEGIVSEKGSSQVGVCMSCGETRTNYVQTILASGMAVPWVEASASPPESSAEKAEDADNDEDDGSLDGFDDHS</sequence>
<protein>
    <submittedName>
        <fullName evidence="2">Uncharacterized protein</fullName>
    </submittedName>
</protein>
<dbReference type="Proteomes" id="UP000626109">
    <property type="component" value="Unassembled WGS sequence"/>
</dbReference>
<dbReference type="EMBL" id="CAJNNW010001740">
    <property type="protein sequence ID" value="CAE8640654.1"/>
    <property type="molecule type" value="Genomic_DNA"/>
</dbReference>
<evidence type="ECO:0000313" key="2">
    <source>
        <dbReference type="EMBL" id="CAE8640654.1"/>
    </source>
</evidence>
<name>A0A813HR28_POLGL</name>
<organism evidence="2 3">
    <name type="scientific">Polarella glacialis</name>
    <name type="common">Dinoflagellate</name>
    <dbReference type="NCBI Taxonomy" id="89957"/>
    <lineage>
        <taxon>Eukaryota</taxon>
        <taxon>Sar</taxon>
        <taxon>Alveolata</taxon>
        <taxon>Dinophyceae</taxon>
        <taxon>Suessiales</taxon>
        <taxon>Suessiaceae</taxon>
        <taxon>Polarella</taxon>
    </lineage>
</organism>
<gene>
    <name evidence="2" type="ORF">PGLA2088_LOCUS2200</name>
</gene>
<reference evidence="2" key="1">
    <citation type="submission" date="2021-02" db="EMBL/GenBank/DDBJ databases">
        <authorList>
            <person name="Dougan E. K."/>
            <person name="Rhodes N."/>
            <person name="Thang M."/>
            <person name="Chan C."/>
        </authorList>
    </citation>
    <scope>NUCLEOTIDE SEQUENCE</scope>
</reference>
<evidence type="ECO:0000313" key="3">
    <source>
        <dbReference type="Proteomes" id="UP000626109"/>
    </source>
</evidence>
<comment type="caution">
    <text evidence="2">The sequence shown here is derived from an EMBL/GenBank/DDBJ whole genome shotgun (WGS) entry which is preliminary data.</text>
</comment>
<feature type="region of interest" description="Disordered" evidence="1">
    <location>
        <begin position="158"/>
        <end position="190"/>
    </location>
</feature>
<accession>A0A813HR28</accession>
<proteinExistence type="predicted"/>